<evidence type="ECO:0000313" key="20">
    <source>
        <dbReference type="Proteomes" id="UP000176608"/>
    </source>
</evidence>
<keyword evidence="8 15" id="KW-0489">Methyltransferase</keyword>
<comment type="function">
    <text evidence="1 15 17">Specifically methylates guanosine-37 in various tRNAs.</text>
</comment>
<organism evidence="19 20">
    <name type="scientific">candidate division WWE3 bacterium RIFCSPHIGHO2_01_FULL_42_13</name>
    <dbReference type="NCBI Taxonomy" id="1802617"/>
    <lineage>
        <taxon>Bacteria</taxon>
        <taxon>Katanobacteria</taxon>
    </lineage>
</organism>
<dbReference type="Gene3D" id="1.10.1270.20">
    <property type="entry name" value="tRNA(m1g37)methyltransferase, domain 2"/>
    <property type="match status" value="1"/>
</dbReference>
<evidence type="ECO:0000256" key="12">
    <source>
        <dbReference type="ARBA" id="ARBA00029736"/>
    </source>
</evidence>
<evidence type="ECO:0000256" key="8">
    <source>
        <dbReference type="ARBA" id="ARBA00022603"/>
    </source>
</evidence>
<dbReference type="EC" id="2.1.1.228" evidence="5 15"/>
<proteinExistence type="inferred from homology"/>
<evidence type="ECO:0000256" key="6">
    <source>
        <dbReference type="ARBA" id="ARBA00014679"/>
    </source>
</evidence>
<feature type="domain" description="tRNA methyltransferase TRMD/TRM10-type" evidence="18">
    <location>
        <begin position="3"/>
        <end position="216"/>
    </location>
</feature>
<dbReference type="AlphaFoldDB" id="A0A1F4US47"/>
<dbReference type="STRING" id="1802617.A2886_02425"/>
<dbReference type="NCBIfam" id="TIGR00088">
    <property type="entry name" value="trmD"/>
    <property type="match status" value="1"/>
</dbReference>
<evidence type="ECO:0000259" key="18">
    <source>
        <dbReference type="Pfam" id="PF01746"/>
    </source>
</evidence>
<evidence type="ECO:0000313" key="19">
    <source>
        <dbReference type="EMBL" id="OGC47620.1"/>
    </source>
</evidence>
<evidence type="ECO:0000256" key="5">
    <source>
        <dbReference type="ARBA" id="ARBA00012807"/>
    </source>
</evidence>
<evidence type="ECO:0000256" key="17">
    <source>
        <dbReference type="RuleBase" id="RU003464"/>
    </source>
</evidence>
<dbReference type="PANTHER" id="PTHR46417">
    <property type="entry name" value="TRNA (GUANINE-N(1)-)-METHYLTRANSFERASE"/>
    <property type="match status" value="1"/>
</dbReference>
<dbReference type="HAMAP" id="MF_00605">
    <property type="entry name" value="TrmD"/>
    <property type="match status" value="1"/>
</dbReference>
<comment type="similarity">
    <text evidence="3 15 17">Belongs to the RNA methyltransferase TrmD family.</text>
</comment>
<evidence type="ECO:0000256" key="15">
    <source>
        <dbReference type="HAMAP-Rule" id="MF_00605"/>
    </source>
</evidence>
<evidence type="ECO:0000256" key="10">
    <source>
        <dbReference type="ARBA" id="ARBA00022691"/>
    </source>
</evidence>
<dbReference type="InterPro" id="IPR016009">
    <property type="entry name" value="tRNA_MeTrfase_TRMD/TRM10"/>
</dbReference>
<dbReference type="Gene3D" id="3.40.1280.10">
    <property type="match status" value="1"/>
</dbReference>
<protein>
    <recommendedName>
        <fullName evidence="6 15">tRNA (guanine-N(1)-)-methyltransferase</fullName>
        <ecNumber evidence="5 15">2.1.1.228</ecNumber>
    </recommendedName>
    <alternativeName>
        <fullName evidence="12 15">M1G-methyltransferase</fullName>
    </alternativeName>
    <alternativeName>
        <fullName evidence="13 15">tRNA [GM37] methyltransferase</fullName>
    </alternativeName>
</protein>
<keyword evidence="7 15" id="KW-0963">Cytoplasm</keyword>
<dbReference type="CDD" id="cd18080">
    <property type="entry name" value="TrmD-like"/>
    <property type="match status" value="1"/>
</dbReference>
<evidence type="ECO:0000256" key="7">
    <source>
        <dbReference type="ARBA" id="ARBA00022490"/>
    </source>
</evidence>
<sequence length="220" mass="24808">MLSFEVVTLFPELFEQHLKHLPLKKGLEIGAIKINFHNIRDFAVDERGSVDDKPYGGGPGMVLRPEPVFDTVESIKRVSQDKSKSRVVLLSPAGQKYTQKKVREYSQLEQLILISGRYEGFDARIEEGLADEAISIGDYVLSGGEVPIMVILESVTRVMPGILEKAGASEIESFESNFVEYPQYTRPEEYRGMKVPEVLLSGNHAEIEKWRKEKSKPINP</sequence>
<feature type="binding site" evidence="15 16">
    <location>
        <begin position="136"/>
        <end position="141"/>
    </location>
    <ligand>
        <name>S-adenosyl-L-methionine</name>
        <dbReference type="ChEBI" id="CHEBI:59789"/>
    </ligand>
</feature>
<evidence type="ECO:0000256" key="9">
    <source>
        <dbReference type="ARBA" id="ARBA00022679"/>
    </source>
</evidence>
<feature type="binding site" evidence="15 16">
    <location>
        <position position="116"/>
    </location>
    <ligand>
        <name>S-adenosyl-L-methionine</name>
        <dbReference type="ChEBI" id="CHEBI:59789"/>
    </ligand>
</feature>
<dbReference type="InterPro" id="IPR029026">
    <property type="entry name" value="tRNA_m1G_MTases_N"/>
</dbReference>
<dbReference type="PIRSF" id="PIRSF000386">
    <property type="entry name" value="tRNA_mtase"/>
    <property type="match status" value="1"/>
</dbReference>
<evidence type="ECO:0000256" key="14">
    <source>
        <dbReference type="ARBA" id="ARBA00047783"/>
    </source>
</evidence>
<dbReference type="Pfam" id="PF01746">
    <property type="entry name" value="tRNA_m1G_MT"/>
    <property type="match status" value="1"/>
</dbReference>
<reference evidence="19 20" key="1">
    <citation type="journal article" date="2016" name="Nat. Commun.">
        <title>Thousands of microbial genomes shed light on interconnected biogeochemical processes in an aquifer system.</title>
        <authorList>
            <person name="Anantharaman K."/>
            <person name="Brown C.T."/>
            <person name="Hug L.A."/>
            <person name="Sharon I."/>
            <person name="Castelle C.J."/>
            <person name="Probst A.J."/>
            <person name="Thomas B.C."/>
            <person name="Singh A."/>
            <person name="Wilkins M.J."/>
            <person name="Karaoz U."/>
            <person name="Brodie E.L."/>
            <person name="Williams K.H."/>
            <person name="Hubbard S.S."/>
            <person name="Banfield J.F."/>
        </authorList>
    </citation>
    <scope>NUCLEOTIDE SEQUENCE [LARGE SCALE GENOMIC DNA]</scope>
</reference>
<dbReference type="InterPro" id="IPR002649">
    <property type="entry name" value="tRNA_m1G_MeTrfase_TrmD"/>
</dbReference>
<name>A0A1F4US47_UNCKA</name>
<evidence type="ECO:0000256" key="4">
    <source>
        <dbReference type="ARBA" id="ARBA00011738"/>
    </source>
</evidence>
<dbReference type="GO" id="GO:0005829">
    <property type="term" value="C:cytosol"/>
    <property type="evidence" value="ECO:0007669"/>
    <property type="project" value="TreeGrafter"/>
</dbReference>
<dbReference type="InterPro" id="IPR029028">
    <property type="entry name" value="Alpha/beta_knot_MTases"/>
</dbReference>
<accession>A0A1F4US47</accession>
<dbReference type="EMBL" id="MEVA01000006">
    <property type="protein sequence ID" value="OGC47620.1"/>
    <property type="molecule type" value="Genomic_DNA"/>
</dbReference>
<keyword evidence="9 15" id="KW-0808">Transferase</keyword>
<evidence type="ECO:0000256" key="16">
    <source>
        <dbReference type="PIRSR" id="PIRSR000386-1"/>
    </source>
</evidence>
<dbReference type="SUPFAM" id="SSF75217">
    <property type="entry name" value="alpha/beta knot"/>
    <property type="match status" value="1"/>
</dbReference>
<evidence type="ECO:0000256" key="1">
    <source>
        <dbReference type="ARBA" id="ARBA00002634"/>
    </source>
</evidence>
<comment type="subunit">
    <text evidence="4 15 17">Homodimer.</text>
</comment>
<dbReference type="GO" id="GO:0002939">
    <property type="term" value="P:tRNA N1-guanine methylation"/>
    <property type="evidence" value="ECO:0007669"/>
    <property type="project" value="TreeGrafter"/>
</dbReference>
<evidence type="ECO:0000256" key="11">
    <source>
        <dbReference type="ARBA" id="ARBA00022694"/>
    </source>
</evidence>
<gene>
    <name evidence="15" type="primary">trmD</name>
    <name evidence="19" type="ORF">A2886_02425</name>
</gene>
<dbReference type="GO" id="GO:0052906">
    <property type="term" value="F:tRNA (guanine(37)-N1)-methyltransferase activity"/>
    <property type="evidence" value="ECO:0007669"/>
    <property type="project" value="UniProtKB-UniRule"/>
</dbReference>
<keyword evidence="10 15" id="KW-0949">S-adenosyl-L-methionine</keyword>
<evidence type="ECO:0000256" key="13">
    <source>
        <dbReference type="ARBA" id="ARBA00033392"/>
    </source>
</evidence>
<evidence type="ECO:0000256" key="3">
    <source>
        <dbReference type="ARBA" id="ARBA00007630"/>
    </source>
</evidence>
<evidence type="ECO:0000256" key="2">
    <source>
        <dbReference type="ARBA" id="ARBA00004496"/>
    </source>
</evidence>
<dbReference type="Proteomes" id="UP000176608">
    <property type="component" value="Unassembled WGS sequence"/>
</dbReference>
<dbReference type="PANTHER" id="PTHR46417:SF1">
    <property type="entry name" value="TRNA (GUANINE-N(1)-)-METHYLTRANSFERASE"/>
    <property type="match status" value="1"/>
</dbReference>
<comment type="subcellular location">
    <subcellularLocation>
        <location evidence="2 15 17">Cytoplasm</location>
    </subcellularLocation>
</comment>
<keyword evidence="11 15" id="KW-0819">tRNA processing</keyword>
<dbReference type="NCBIfam" id="NF000648">
    <property type="entry name" value="PRK00026.1"/>
    <property type="match status" value="1"/>
</dbReference>
<dbReference type="InterPro" id="IPR023148">
    <property type="entry name" value="tRNA_m1G_MeTrfase_C_sf"/>
</dbReference>
<comment type="caution">
    <text evidence="19">The sequence shown here is derived from an EMBL/GenBank/DDBJ whole genome shotgun (WGS) entry which is preliminary data.</text>
</comment>
<comment type="catalytic activity">
    <reaction evidence="14 15 17">
        <text>guanosine(37) in tRNA + S-adenosyl-L-methionine = N(1)-methylguanosine(37) in tRNA + S-adenosyl-L-homocysteine + H(+)</text>
        <dbReference type="Rhea" id="RHEA:36899"/>
        <dbReference type="Rhea" id="RHEA-COMP:10145"/>
        <dbReference type="Rhea" id="RHEA-COMP:10147"/>
        <dbReference type="ChEBI" id="CHEBI:15378"/>
        <dbReference type="ChEBI" id="CHEBI:57856"/>
        <dbReference type="ChEBI" id="CHEBI:59789"/>
        <dbReference type="ChEBI" id="CHEBI:73542"/>
        <dbReference type="ChEBI" id="CHEBI:74269"/>
        <dbReference type="EC" id="2.1.1.228"/>
    </reaction>
</comment>